<dbReference type="PANTHER" id="PTHR23024:SF242">
    <property type="entry name" value="ALPHA_BETA HYDROLASE FOLD-3 DOMAIN-CONTAINING PROTEIN-RELATED"/>
    <property type="match status" value="1"/>
</dbReference>
<reference evidence="3" key="2">
    <citation type="submission" date="2023-01" db="EMBL/GenBank/DDBJ databases">
        <authorList>
            <person name="Petersen C."/>
        </authorList>
    </citation>
    <scope>NUCLEOTIDE SEQUENCE</scope>
    <source>
        <strain evidence="3">IBT 17514</strain>
    </source>
</reference>
<feature type="domain" description="Alpha/beta hydrolase fold-3" evidence="1">
    <location>
        <begin position="70"/>
        <end position="273"/>
    </location>
</feature>
<reference evidence="3" key="1">
    <citation type="journal article" date="2023" name="IMA Fungus">
        <title>Comparative genomic study of the Penicillium genus elucidates a diverse pangenome and 15 lateral gene transfer events.</title>
        <authorList>
            <person name="Petersen C."/>
            <person name="Sorensen T."/>
            <person name="Nielsen M.R."/>
            <person name="Sondergaard T.E."/>
            <person name="Sorensen J.L."/>
            <person name="Fitzpatrick D.A."/>
            <person name="Frisvad J.C."/>
            <person name="Nielsen K.L."/>
        </authorList>
    </citation>
    <scope>NUCLEOTIDE SEQUENCE</scope>
    <source>
        <strain evidence="3">IBT 17514</strain>
    </source>
</reference>
<dbReference type="InterPro" id="IPR029058">
    <property type="entry name" value="AB_hydrolase_fold"/>
</dbReference>
<dbReference type="Pfam" id="PF07859">
    <property type="entry name" value="Abhydrolase_3"/>
    <property type="match status" value="1"/>
</dbReference>
<dbReference type="InterPro" id="IPR013094">
    <property type="entry name" value="AB_hydrolase_3"/>
</dbReference>
<gene>
    <name evidence="3" type="ORF">N7493_005792</name>
    <name evidence="2" type="ORF">N7493_006080</name>
</gene>
<dbReference type="Gene3D" id="3.40.50.1820">
    <property type="entry name" value="alpha/beta hydrolase"/>
    <property type="match status" value="1"/>
</dbReference>
<accession>A0AAD6HNP1</accession>
<evidence type="ECO:0000313" key="2">
    <source>
        <dbReference type="EMBL" id="KAJ5724352.1"/>
    </source>
</evidence>
<evidence type="ECO:0000313" key="3">
    <source>
        <dbReference type="EMBL" id="KAJ5727972.1"/>
    </source>
</evidence>
<dbReference type="GO" id="GO:0016787">
    <property type="term" value="F:hydrolase activity"/>
    <property type="evidence" value="ECO:0007669"/>
    <property type="project" value="InterPro"/>
</dbReference>
<dbReference type="GO" id="GO:0072330">
    <property type="term" value="P:monocarboxylic acid biosynthetic process"/>
    <property type="evidence" value="ECO:0007669"/>
    <property type="project" value="UniProtKB-ARBA"/>
</dbReference>
<dbReference type="SUPFAM" id="SSF53474">
    <property type="entry name" value="alpha/beta-Hydrolases"/>
    <property type="match status" value="1"/>
</dbReference>
<dbReference type="PANTHER" id="PTHR23024">
    <property type="entry name" value="ARYLACETAMIDE DEACETYLASE"/>
    <property type="match status" value="1"/>
</dbReference>
<sequence>MWLLAYLAYLRLKIDAIILRMLIRLLSGGWIANPDTIHHLPSRDPQRRIKVHVYRPALKNSSRSGPGPVLINFHGSGFVIPAHGSDDEFCRQMSQRTNYTVLDVQYRLSPENPFPAAVHDTEDVLKWVLQQPALFDLSRVAVSGFSAGGTLALVAASTLFPPGTFRSVITFYPSTEGHLDPATLVAPEAGGRPIPVSTMRLFARCYIQTEVDSQDPRLIPSFADMALFPKNVLVITAGYDTLAAEGERFAKQLKKDARHHVVYKRMARCNHGWDKKARIGTHEWEQKNQAYDLAAEMLHL</sequence>
<name>A0AAD6HNP1_9EURO</name>
<dbReference type="EMBL" id="JAQJAN010000006">
    <property type="protein sequence ID" value="KAJ5727972.1"/>
    <property type="molecule type" value="Genomic_DNA"/>
</dbReference>
<keyword evidence="4" id="KW-1185">Reference proteome</keyword>
<dbReference type="EMBL" id="JAQJAN010000008">
    <property type="protein sequence ID" value="KAJ5724352.1"/>
    <property type="molecule type" value="Genomic_DNA"/>
</dbReference>
<dbReference type="Proteomes" id="UP001215712">
    <property type="component" value="Unassembled WGS sequence"/>
</dbReference>
<dbReference type="AlphaFoldDB" id="A0AAD6HNP1"/>
<dbReference type="GO" id="GO:0017000">
    <property type="term" value="P:antibiotic biosynthetic process"/>
    <property type="evidence" value="ECO:0007669"/>
    <property type="project" value="UniProtKB-ARBA"/>
</dbReference>
<evidence type="ECO:0000313" key="4">
    <source>
        <dbReference type="Proteomes" id="UP001215712"/>
    </source>
</evidence>
<proteinExistence type="predicted"/>
<evidence type="ECO:0000259" key="1">
    <source>
        <dbReference type="Pfam" id="PF07859"/>
    </source>
</evidence>
<comment type="caution">
    <text evidence="3">The sequence shown here is derived from an EMBL/GenBank/DDBJ whole genome shotgun (WGS) entry which is preliminary data.</text>
</comment>
<organism evidence="3 4">
    <name type="scientific">Penicillium malachiteum</name>
    <dbReference type="NCBI Taxonomy" id="1324776"/>
    <lineage>
        <taxon>Eukaryota</taxon>
        <taxon>Fungi</taxon>
        <taxon>Dikarya</taxon>
        <taxon>Ascomycota</taxon>
        <taxon>Pezizomycotina</taxon>
        <taxon>Eurotiomycetes</taxon>
        <taxon>Eurotiomycetidae</taxon>
        <taxon>Eurotiales</taxon>
        <taxon>Aspergillaceae</taxon>
        <taxon>Penicillium</taxon>
    </lineage>
</organism>
<dbReference type="InterPro" id="IPR050466">
    <property type="entry name" value="Carboxylest/Gibb_receptor"/>
</dbReference>
<protein>
    <submittedName>
        <fullName evidence="3">Alpha/beta-hydrolase</fullName>
    </submittedName>
</protein>